<proteinExistence type="predicted"/>
<dbReference type="AlphaFoldDB" id="A0AA40DK11"/>
<accession>A0AA40DK11</accession>
<dbReference type="EMBL" id="JAUKUA010000008">
    <property type="protein sequence ID" value="KAK0702708.1"/>
    <property type="molecule type" value="Genomic_DNA"/>
</dbReference>
<dbReference type="Proteomes" id="UP001172102">
    <property type="component" value="Unassembled WGS sequence"/>
</dbReference>
<sequence length="230" mass="25640">MASACSIPKREVEESIRETGVYSLEDLQVGAEIAKFSEMGLPTKTPYGLEFCAKNSLDNQDIRKIIESILDRPRWGCIKIYSDKLPSDQALFFHNPSSYLEEPAAPALLVRLCSPGSRIVYYKGSHIQNISPIELEGWGLLALPRVEMKKEGIIEKEVPMKNGGFRLGFTVLEGFCVNVGFASESEVRFWAKMELPDTEAVKAKADELKLRGFNINISFVGEKARAASME</sequence>
<organism evidence="1 2">
    <name type="scientific">Lasiosphaeris hirsuta</name>
    <dbReference type="NCBI Taxonomy" id="260670"/>
    <lineage>
        <taxon>Eukaryota</taxon>
        <taxon>Fungi</taxon>
        <taxon>Dikarya</taxon>
        <taxon>Ascomycota</taxon>
        <taxon>Pezizomycotina</taxon>
        <taxon>Sordariomycetes</taxon>
        <taxon>Sordariomycetidae</taxon>
        <taxon>Sordariales</taxon>
        <taxon>Lasiosphaeriaceae</taxon>
        <taxon>Lasiosphaeris</taxon>
    </lineage>
</organism>
<evidence type="ECO:0000313" key="2">
    <source>
        <dbReference type="Proteomes" id="UP001172102"/>
    </source>
</evidence>
<keyword evidence="2" id="KW-1185">Reference proteome</keyword>
<comment type="caution">
    <text evidence="1">The sequence shown here is derived from an EMBL/GenBank/DDBJ whole genome shotgun (WGS) entry which is preliminary data.</text>
</comment>
<protein>
    <submittedName>
        <fullName evidence="1">Uncharacterized protein</fullName>
    </submittedName>
</protein>
<evidence type="ECO:0000313" key="1">
    <source>
        <dbReference type="EMBL" id="KAK0702708.1"/>
    </source>
</evidence>
<gene>
    <name evidence="1" type="ORF">B0H67DRAFT_500093</name>
</gene>
<reference evidence="1" key="1">
    <citation type="submission" date="2023-06" db="EMBL/GenBank/DDBJ databases">
        <title>Genome-scale phylogeny and comparative genomics of the fungal order Sordariales.</title>
        <authorList>
            <consortium name="Lawrence Berkeley National Laboratory"/>
            <person name="Hensen N."/>
            <person name="Bonometti L."/>
            <person name="Westerberg I."/>
            <person name="Brannstrom I.O."/>
            <person name="Guillou S."/>
            <person name="Cros-Aarteil S."/>
            <person name="Calhoun S."/>
            <person name="Haridas S."/>
            <person name="Kuo A."/>
            <person name="Mondo S."/>
            <person name="Pangilinan J."/>
            <person name="Riley R."/>
            <person name="Labutti K."/>
            <person name="Andreopoulos B."/>
            <person name="Lipzen A."/>
            <person name="Chen C."/>
            <person name="Yanf M."/>
            <person name="Daum C."/>
            <person name="Ng V."/>
            <person name="Clum A."/>
            <person name="Steindorff A."/>
            <person name="Ohm R."/>
            <person name="Martin F."/>
            <person name="Silar P."/>
            <person name="Natvig D."/>
            <person name="Lalanne C."/>
            <person name="Gautier V."/>
            <person name="Ament-Velasquez S.L."/>
            <person name="Kruys A."/>
            <person name="Hutchinson M.I."/>
            <person name="Powell A.J."/>
            <person name="Barry K."/>
            <person name="Miller A.N."/>
            <person name="Grigoriev I.V."/>
            <person name="Debuchy R."/>
            <person name="Gladieux P."/>
            <person name="Thoren M.H."/>
            <person name="Johannesson H."/>
        </authorList>
    </citation>
    <scope>NUCLEOTIDE SEQUENCE</scope>
    <source>
        <strain evidence="1">SMH4607-1</strain>
    </source>
</reference>
<name>A0AA40DK11_9PEZI</name>